<reference evidence="1 2" key="1">
    <citation type="journal article" date="2022" name="Genome Biol. Evol.">
        <title>The Spruce Budworm Genome: Reconstructing the Evolutionary History of Antifreeze Proteins.</title>
        <authorList>
            <person name="Beliveau C."/>
            <person name="Gagne P."/>
            <person name="Picq S."/>
            <person name="Vernygora O."/>
            <person name="Keeling C.I."/>
            <person name="Pinkney K."/>
            <person name="Doucet D."/>
            <person name="Wen F."/>
            <person name="Johnston J.S."/>
            <person name="Maaroufi H."/>
            <person name="Boyle B."/>
            <person name="Laroche J."/>
            <person name="Dewar K."/>
            <person name="Juretic N."/>
            <person name="Blackburn G."/>
            <person name="Nisole A."/>
            <person name="Brunet B."/>
            <person name="Brandao M."/>
            <person name="Lumley L."/>
            <person name="Duan J."/>
            <person name="Quan G."/>
            <person name="Lucarotti C.J."/>
            <person name="Roe A.D."/>
            <person name="Sperling F.A.H."/>
            <person name="Levesque R.C."/>
            <person name="Cusson M."/>
        </authorList>
    </citation>
    <scope>NUCLEOTIDE SEQUENCE [LARGE SCALE GENOMIC DNA]</scope>
    <source>
        <strain evidence="1">Glfc:IPQL:Cfum</strain>
    </source>
</reference>
<protein>
    <submittedName>
        <fullName evidence="1">Uncharacterized protein</fullName>
    </submittedName>
</protein>
<dbReference type="EMBL" id="CM046112">
    <property type="protein sequence ID" value="KAI8428706.1"/>
    <property type="molecule type" value="Genomic_DNA"/>
</dbReference>
<name>A0ACC0JWW6_CHOFU</name>
<evidence type="ECO:0000313" key="1">
    <source>
        <dbReference type="EMBL" id="KAI8428706.1"/>
    </source>
</evidence>
<comment type="caution">
    <text evidence="1">The sequence shown here is derived from an EMBL/GenBank/DDBJ whole genome shotgun (WGS) entry which is preliminary data.</text>
</comment>
<gene>
    <name evidence="1" type="ORF">MSG28_007411</name>
</gene>
<organism evidence="1 2">
    <name type="scientific">Choristoneura fumiferana</name>
    <name type="common">Spruce budworm moth</name>
    <name type="synonym">Archips fumiferana</name>
    <dbReference type="NCBI Taxonomy" id="7141"/>
    <lineage>
        <taxon>Eukaryota</taxon>
        <taxon>Metazoa</taxon>
        <taxon>Ecdysozoa</taxon>
        <taxon>Arthropoda</taxon>
        <taxon>Hexapoda</taxon>
        <taxon>Insecta</taxon>
        <taxon>Pterygota</taxon>
        <taxon>Neoptera</taxon>
        <taxon>Endopterygota</taxon>
        <taxon>Lepidoptera</taxon>
        <taxon>Glossata</taxon>
        <taxon>Ditrysia</taxon>
        <taxon>Tortricoidea</taxon>
        <taxon>Tortricidae</taxon>
        <taxon>Tortricinae</taxon>
        <taxon>Choristoneura</taxon>
    </lineage>
</organism>
<proteinExistence type="predicted"/>
<dbReference type="Proteomes" id="UP001064048">
    <property type="component" value="Chromosome 12"/>
</dbReference>
<keyword evidence="2" id="KW-1185">Reference proteome</keyword>
<accession>A0ACC0JWW6</accession>
<evidence type="ECO:0000313" key="2">
    <source>
        <dbReference type="Proteomes" id="UP001064048"/>
    </source>
</evidence>
<sequence>MTNLLYLDTMFTHGIRHSPSIMHSEHSVFYLFVRNQLNWDMVQFGLFTSYSIILHSFGAIFSITVLSRKLQVDDALLCTISIFSKFVGSIWTAFVTTDIEMYLVPVVEIFNATTFTSLRSITSKLVEKDETAKVNSLFSLTETVAALVFLPFYSWLYMKTLNVFSGTVFIISAALIIPAVIVLMNFYIGHKLEMRRARKMALEAQEKKDTETKPEPLDFNKGHIEPKKTIPIDIVK</sequence>